<dbReference type="InterPro" id="IPR036770">
    <property type="entry name" value="Ankyrin_rpt-contain_sf"/>
</dbReference>
<dbReference type="InterPro" id="IPR006597">
    <property type="entry name" value="Sel1-like"/>
</dbReference>
<dbReference type="RefSeq" id="WP_377532169.1">
    <property type="nucleotide sequence ID" value="NZ_JBHTLD010000285.1"/>
</dbReference>
<dbReference type="SUPFAM" id="SSF81901">
    <property type="entry name" value="HCP-like"/>
    <property type="match status" value="1"/>
</dbReference>
<reference evidence="7" key="1">
    <citation type="journal article" date="2019" name="Int. J. Syst. Evol. Microbiol.">
        <title>The Global Catalogue of Microorganisms (GCM) 10K type strain sequencing project: providing services to taxonomists for standard genome sequencing and annotation.</title>
        <authorList>
            <consortium name="The Broad Institute Genomics Platform"/>
            <consortium name="The Broad Institute Genome Sequencing Center for Infectious Disease"/>
            <person name="Wu L."/>
            <person name="Ma J."/>
        </authorList>
    </citation>
    <scope>NUCLEOTIDE SEQUENCE [LARGE SCALE GENOMIC DNA]</scope>
    <source>
        <strain evidence="7">JCM 31319</strain>
    </source>
</reference>
<sequence>MFKTILTRFPATIKVLFLFLLVSISHAGMGQTKTTKPATKKPATSQTKQPAAKAAPKAAVAVKPAATPAKPSLKRIWRTPAMDEAMSLYTSLKYKEADRKFKEAAAQRDPDAYYFMGRMRQYREMKYDSVQIDTIKQVLNAEKYFSANRDSARSYYQMALDSGSVMGHLGLAELMTLRTKDDKTEFLQHMRTAAIAIREKAVDGDAFCNRILGSMYYTGFGELQDFSLAHNYLRRAAEGKDAVAYASLANLYLNGEGVAKDYKKAVYWLKKGVAAGEREAMYTLALLYDEGTLGEVKIDSARHLYRGAIAKGSVNAYEQLLYINQTPDQKVVIGAINRDPDMLKRAIAAGGDVNTQAEPDEYDANLYKRTPLMHAVYIPMLLEDYGVIHQPEVRLRTSSMLLRKGADVNAQDVNGKTALHYVVSSSRIKTEFYENEQVSLLDTLMTYGANPNIKDKDGNTALAQALQATIGQHIGILELQKLLATGADPSIRNNEGKTPLMLACEIDSNFEVILALLQAGADVKLKDNSGKAAIDFTKHENVQNILMAAGSPKKQ</sequence>
<evidence type="ECO:0000256" key="3">
    <source>
        <dbReference type="PROSITE-ProRule" id="PRU00023"/>
    </source>
</evidence>
<comment type="caution">
    <text evidence="6">The sequence shown here is derived from an EMBL/GenBank/DDBJ whole genome shotgun (WGS) entry which is preliminary data.</text>
</comment>
<feature type="repeat" description="ANK" evidence="3">
    <location>
        <begin position="495"/>
        <end position="528"/>
    </location>
</feature>
<feature type="repeat" description="ANK" evidence="3">
    <location>
        <begin position="414"/>
        <end position="456"/>
    </location>
</feature>
<keyword evidence="2 3" id="KW-0040">ANK repeat</keyword>
<feature type="chain" id="PRO_5046125859" evidence="5">
    <location>
        <begin position="28"/>
        <end position="555"/>
    </location>
</feature>
<dbReference type="SMART" id="SM00248">
    <property type="entry name" value="ANK"/>
    <property type="match status" value="4"/>
</dbReference>
<organism evidence="6 7">
    <name type="scientific">Pontibacter rugosus</name>
    <dbReference type="NCBI Taxonomy" id="1745966"/>
    <lineage>
        <taxon>Bacteria</taxon>
        <taxon>Pseudomonadati</taxon>
        <taxon>Bacteroidota</taxon>
        <taxon>Cytophagia</taxon>
        <taxon>Cytophagales</taxon>
        <taxon>Hymenobacteraceae</taxon>
        <taxon>Pontibacter</taxon>
    </lineage>
</organism>
<evidence type="ECO:0000256" key="2">
    <source>
        <dbReference type="ARBA" id="ARBA00023043"/>
    </source>
</evidence>
<dbReference type="Proteomes" id="UP001597094">
    <property type="component" value="Unassembled WGS sequence"/>
</dbReference>
<dbReference type="Gene3D" id="1.25.40.20">
    <property type="entry name" value="Ankyrin repeat-containing domain"/>
    <property type="match status" value="2"/>
</dbReference>
<accession>A0ABW3SVZ7</accession>
<feature type="region of interest" description="Disordered" evidence="4">
    <location>
        <begin position="31"/>
        <end position="55"/>
    </location>
</feature>
<dbReference type="SUPFAM" id="SSF48403">
    <property type="entry name" value="Ankyrin repeat"/>
    <property type="match status" value="1"/>
</dbReference>
<dbReference type="EMBL" id="JBHTLD010000285">
    <property type="protein sequence ID" value="MFD1188485.1"/>
    <property type="molecule type" value="Genomic_DNA"/>
</dbReference>
<dbReference type="Pfam" id="PF08238">
    <property type="entry name" value="Sel1"/>
    <property type="match status" value="4"/>
</dbReference>
<feature type="signal peptide" evidence="5">
    <location>
        <begin position="1"/>
        <end position="27"/>
    </location>
</feature>
<dbReference type="SMART" id="SM00671">
    <property type="entry name" value="SEL1"/>
    <property type="match status" value="3"/>
</dbReference>
<protein>
    <submittedName>
        <fullName evidence="6">Ankyrin repeat domain-containing protein</fullName>
    </submittedName>
</protein>
<dbReference type="InterPro" id="IPR050745">
    <property type="entry name" value="Multifunctional_regulatory"/>
</dbReference>
<name>A0ABW3SVZ7_9BACT</name>
<evidence type="ECO:0000256" key="1">
    <source>
        <dbReference type="ARBA" id="ARBA00022737"/>
    </source>
</evidence>
<evidence type="ECO:0000313" key="7">
    <source>
        <dbReference type="Proteomes" id="UP001597094"/>
    </source>
</evidence>
<dbReference type="PROSITE" id="PS50088">
    <property type="entry name" value="ANK_REPEAT"/>
    <property type="match status" value="2"/>
</dbReference>
<dbReference type="InterPro" id="IPR011990">
    <property type="entry name" value="TPR-like_helical_dom_sf"/>
</dbReference>
<evidence type="ECO:0000256" key="5">
    <source>
        <dbReference type="SAM" id="SignalP"/>
    </source>
</evidence>
<dbReference type="Gene3D" id="1.25.40.10">
    <property type="entry name" value="Tetratricopeptide repeat domain"/>
    <property type="match status" value="1"/>
</dbReference>
<dbReference type="PANTHER" id="PTHR24189">
    <property type="entry name" value="MYOTROPHIN"/>
    <property type="match status" value="1"/>
</dbReference>
<evidence type="ECO:0000313" key="6">
    <source>
        <dbReference type="EMBL" id="MFD1188485.1"/>
    </source>
</evidence>
<proteinExistence type="predicted"/>
<keyword evidence="5" id="KW-0732">Signal</keyword>
<keyword evidence="1" id="KW-0677">Repeat</keyword>
<gene>
    <name evidence="6" type="ORF">ACFQ2O_19905</name>
</gene>
<dbReference type="Pfam" id="PF12796">
    <property type="entry name" value="Ank_2"/>
    <property type="match status" value="1"/>
</dbReference>
<dbReference type="InterPro" id="IPR002110">
    <property type="entry name" value="Ankyrin_rpt"/>
</dbReference>
<dbReference type="PROSITE" id="PS50297">
    <property type="entry name" value="ANK_REP_REGION"/>
    <property type="match status" value="1"/>
</dbReference>
<keyword evidence="7" id="KW-1185">Reference proteome</keyword>
<evidence type="ECO:0000256" key="4">
    <source>
        <dbReference type="SAM" id="MobiDB-lite"/>
    </source>
</evidence>